<comment type="caution">
    <text evidence="13">The sequence shown here is derived from an EMBL/GenBank/DDBJ whole genome shotgun (WGS) entry which is preliminary data.</text>
</comment>
<organism evidence="13 14">
    <name type="scientific">Oleomonas cavernae</name>
    <dbReference type="NCBI Taxonomy" id="2320859"/>
    <lineage>
        <taxon>Bacteria</taxon>
        <taxon>Pseudomonadati</taxon>
        <taxon>Pseudomonadota</taxon>
        <taxon>Alphaproteobacteria</taxon>
        <taxon>Acetobacterales</taxon>
        <taxon>Acetobacteraceae</taxon>
        <taxon>Oleomonas</taxon>
    </lineage>
</organism>
<comment type="function">
    <text evidence="7">Supplies octaprenyl diphosphate, the precursor for the side chain of the isoprenoid quinones ubiquinone and menaquinone.</text>
</comment>
<dbReference type="InterPro" id="IPR000092">
    <property type="entry name" value="Polyprenyl_synt"/>
</dbReference>
<comment type="similarity">
    <text evidence="2 12">Belongs to the FPP/GGPP synthase family.</text>
</comment>
<evidence type="ECO:0000256" key="6">
    <source>
        <dbReference type="ARBA" id="ARBA00051506"/>
    </source>
</evidence>
<dbReference type="GO" id="GO:0046872">
    <property type="term" value="F:metal ion binding"/>
    <property type="evidence" value="ECO:0007669"/>
    <property type="project" value="UniProtKB-KW"/>
</dbReference>
<evidence type="ECO:0000256" key="10">
    <source>
        <dbReference type="ARBA" id="ARBA00079637"/>
    </source>
</evidence>
<evidence type="ECO:0000256" key="1">
    <source>
        <dbReference type="ARBA" id="ARBA00001946"/>
    </source>
</evidence>
<dbReference type="OrthoDB" id="9805316at2"/>
<dbReference type="AlphaFoldDB" id="A0A418WUI3"/>
<dbReference type="Gene3D" id="1.10.600.10">
    <property type="entry name" value="Farnesyl Diphosphate Synthase"/>
    <property type="match status" value="1"/>
</dbReference>
<dbReference type="Proteomes" id="UP000284605">
    <property type="component" value="Unassembled WGS sequence"/>
</dbReference>
<evidence type="ECO:0000256" key="5">
    <source>
        <dbReference type="ARBA" id="ARBA00022842"/>
    </source>
</evidence>
<gene>
    <name evidence="13" type="ORF">D3874_03265</name>
</gene>
<keyword evidence="3 12" id="KW-0808">Transferase</keyword>
<reference evidence="13 14" key="1">
    <citation type="submission" date="2018-09" db="EMBL/GenBank/DDBJ databases">
        <authorList>
            <person name="Zhu H."/>
        </authorList>
    </citation>
    <scope>NUCLEOTIDE SEQUENCE [LARGE SCALE GENOMIC DNA]</scope>
    <source>
        <strain evidence="13 14">K1W22B-8</strain>
    </source>
</reference>
<evidence type="ECO:0000256" key="12">
    <source>
        <dbReference type="RuleBase" id="RU004466"/>
    </source>
</evidence>
<dbReference type="FunFam" id="1.10.600.10:FF:000002">
    <property type="entry name" value="Octaprenyl diphosphate synthase"/>
    <property type="match status" value="1"/>
</dbReference>
<keyword evidence="5" id="KW-0460">Magnesium</keyword>
<comment type="catalytic activity">
    <reaction evidence="6">
        <text>5 isopentenyl diphosphate + (2E,6E)-farnesyl diphosphate = all-trans-octaprenyl diphosphate + 5 diphosphate</text>
        <dbReference type="Rhea" id="RHEA:27798"/>
        <dbReference type="ChEBI" id="CHEBI:33019"/>
        <dbReference type="ChEBI" id="CHEBI:57711"/>
        <dbReference type="ChEBI" id="CHEBI:128769"/>
        <dbReference type="ChEBI" id="CHEBI:175763"/>
        <dbReference type="EC" id="2.5.1.90"/>
    </reaction>
</comment>
<comment type="cofactor">
    <cofactor evidence="1">
        <name>Mg(2+)</name>
        <dbReference type="ChEBI" id="CHEBI:18420"/>
    </cofactor>
</comment>
<dbReference type="PANTHER" id="PTHR12001:SF69">
    <property type="entry name" value="ALL TRANS-POLYPRENYL-DIPHOSPHATE SYNTHASE PDSS1"/>
    <property type="match status" value="1"/>
</dbReference>
<name>A0A418WUI3_9PROT</name>
<dbReference type="InterPro" id="IPR008949">
    <property type="entry name" value="Isoprenoid_synthase_dom_sf"/>
</dbReference>
<dbReference type="GO" id="GO:0106350">
    <property type="term" value="F:all-trans-octaprenyl-diphosphate synthase activity"/>
    <property type="evidence" value="ECO:0007669"/>
    <property type="project" value="UniProtKB-EC"/>
</dbReference>
<sequence>MGLAVVVTLEDGRNKDGQAARPAAASSANAPSANALDTLLALVAADFAAVDHEIRTRMVSEVALIPELAGHIIASGGKRLRPVLLLAAARMCGYGGGIRHIRLAACVEFIHTATLLHDDVVDESALRRGKATANVVWGNQASVLVGDFLFTRSFQIMTEDGSLKVLSILCEAAAVIAEGEVMQLTTANNLATTEESYLKVIAAKTAALFAAATRVGAVVADRDEREEAALQAYGDNLGIAFQLVDDALDYQADEKTLGKSVGDDFREGKITLPVVLAFARADAEEQAFWRRCMEDREQTEDDLVRATTLMARHGTLAETIARARHYGDLARAALQIFPDSAYRRALEGIIDFCIERAY</sequence>
<accession>A0A418WUI3</accession>
<evidence type="ECO:0000256" key="11">
    <source>
        <dbReference type="ARBA" id="ARBA00083124"/>
    </source>
</evidence>
<proteinExistence type="inferred from homology"/>
<dbReference type="SUPFAM" id="SSF48576">
    <property type="entry name" value="Terpenoid synthases"/>
    <property type="match status" value="1"/>
</dbReference>
<dbReference type="PANTHER" id="PTHR12001">
    <property type="entry name" value="GERANYLGERANYL PYROPHOSPHATE SYNTHASE"/>
    <property type="match status" value="1"/>
</dbReference>
<evidence type="ECO:0000256" key="7">
    <source>
        <dbReference type="ARBA" id="ARBA00055029"/>
    </source>
</evidence>
<dbReference type="CDD" id="cd00685">
    <property type="entry name" value="Trans_IPPS_HT"/>
    <property type="match status" value="1"/>
</dbReference>
<keyword evidence="4" id="KW-0479">Metal-binding</keyword>
<evidence type="ECO:0000256" key="9">
    <source>
        <dbReference type="ARBA" id="ARBA00072473"/>
    </source>
</evidence>
<dbReference type="PROSITE" id="PS00723">
    <property type="entry name" value="POLYPRENYL_SYNTHASE_1"/>
    <property type="match status" value="1"/>
</dbReference>
<dbReference type="SFLD" id="SFLDS00005">
    <property type="entry name" value="Isoprenoid_Synthase_Type_I"/>
    <property type="match status" value="1"/>
</dbReference>
<dbReference type="GO" id="GO:0008299">
    <property type="term" value="P:isoprenoid biosynthetic process"/>
    <property type="evidence" value="ECO:0007669"/>
    <property type="project" value="InterPro"/>
</dbReference>
<evidence type="ECO:0000256" key="4">
    <source>
        <dbReference type="ARBA" id="ARBA00022723"/>
    </source>
</evidence>
<keyword evidence="14" id="KW-1185">Reference proteome</keyword>
<dbReference type="EMBL" id="QYUK01000008">
    <property type="protein sequence ID" value="RJF94846.1"/>
    <property type="molecule type" value="Genomic_DNA"/>
</dbReference>
<evidence type="ECO:0000256" key="2">
    <source>
        <dbReference type="ARBA" id="ARBA00006706"/>
    </source>
</evidence>
<evidence type="ECO:0000313" key="14">
    <source>
        <dbReference type="Proteomes" id="UP000284605"/>
    </source>
</evidence>
<dbReference type="Pfam" id="PF00348">
    <property type="entry name" value="polyprenyl_synt"/>
    <property type="match status" value="1"/>
</dbReference>
<evidence type="ECO:0000256" key="8">
    <source>
        <dbReference type="ARBA" id="ARBA00066511"/>
    </source>
</evidence>
<protein>
    <recommendedName>
        <fullName evidence="9">Octaprenyl diphosphate synthase</fullName>
        <ecNumber evidence="8">2.5.1.90</ecNumber>
    </recommendedName>
    <alternativeName>
        <fullName evidence="11">All-trans-octaprenyl-diphosphate synthase</fullName>
    </alternativeName>
    <alternativeName>
        <fullName evidence="10">Octaprenyl pyrophosphate synthase</fullName>
    </alternativeName>
</protein>
<evidence type="ECO:0000256" key="3">
    <source>
        <dbReference type="ARBA" id="ARBA00022679"/>
    </source>
</evidence>
<dbReference type="InterPro" id="IPR033749">
    <property type="entry name" value="Polyprenyl_synt_CS"/>
</dbReference>
<dbReference type="EC" id="2.5.1.90" evidence="8"/>
<evidence type="ECO:0000313" key="13">
    <source>
        <dbReference type="EMBL" id="RJF94846.1"/>
    </source>
</evidence>